<sequence>MLVKYYLSDNIKTSFENFALDLRNSWAGLVSINLNWDVIEVVIHRILELLKTLTNPLDKTQLQNCEIDIGKVHKNMLIASTGA</sequence>
<dbReference type="AlphaFoldDB" id="A0AAW2DQJ6"/>
<proteinExistence type="predicted"/>
<protein>
    <submittedName>
        <fullName evidence="1">Uncharacterized protein</fullName>
    </submittedName>
</protein>
<keyword evidence="2" id="KW-1185">Reference proteome</keyword>
<name>A0AAW2DQJ6_9ROSI</name>
<comment type="caution">
    <text evidence="1">The sequence shown here is derived from an EMBL/GenBank/DDBJ whole genome shotgun (WGS) entry which is preliminary data.</text>
</comment>
<dbReference type="EMBL" id="JAZDWU010000002">
    <property type="protein sequence ID" value="KAL0011555.1"/>
    <property type="molecule type" value="Genomic_DNA"/>
</dbReference>
<dbReference type="Proteomes" id="UP001459277">
    <property type="component" value="Unassembled WGS sequence"/>
</dbReference>
<organism evidence="1 2">
    <name type="scientific">Lithocarpus litseifolius</name>
    <dbReference type="NCBI Taxonomy" id="425828"/>
    <lineage>
        <taxon>Eukaryota</taxon>
        <taxon>Viridiplantae</taxon>
        <taxon>Streptophyta</taxon>
        <taxon>Embryophyta</taxon>
        <taxon>Tracheophyta</taxon>
        <taxon>Spermatophyta</taxon>
        <taxon>Magnoliopsida</taxon>
        <taxon>eudicotyledons</taxon>
        <taxon>Gunneridae</taxon>
        <taxon>Pentapetalae</taxon>
        <taxon>rosids</taxon>
        <taxon>fabids</taxon>
        <taxon>Fagales</taxon>
        <taxon>Fagaceae</taxon>
        <taxon>Lithocarpus</taxon>
    </lineage>
</organism>
<gene>
    <name evidence="1" type="ORF">SO802_006663</name>
</gene>
<accession>A0AAW2DQJ6</accession>
<feature type="non-terminal residue" evidence="1">
    <location>
        <position position="83"/>
    </location>
</feature>
<evidence type="ECO:0000313" key="1">
    <source>
        <dbReference type="EMBL" id="KAL0011555.1"/>
    </source>
</evidence>
<evidence type="ECO:0000313" key="2">
    <source>
        <dbReference type="Proteomes" id="UP001459277"/>
    </source>
</evidence>
<reference evidence="1 2" key="1">
    <citation type="submission" date="2024-01" db="EMBL/GenBank/DDBJ databases">
        <title>A telomere-to-telomere, gap-free genome of sweet tea (Lithocarpus litseifolius).</title>
        <authorList>
            <person name="Zhou J."/>
        </authorList>
    </citation>
    <scope>NUCLEOTIDE SEQUENCE [LARGE SCALE GENOMIC DNA]</scope>
    <source>
        <strain evidence="1">Zhou-2022a</strain>
        <tissue evidence="1">Leaf</tissue>
    </source>
</reference>